<dbReference type="SUPFAM" id="SSF56801">
    <property type="entry name" value="Acetyl-CoA synthetase-like"/>
    <property type="match status" value="1"/>
</dbReference>
<dbReference type="AlphaFoldDB" id="A0A1F6D7L2"/>
<organism evidence="1 2">
    <name type="scientific">Candidatus Kaiserbacteria bacterium RIFCSPHIGHO2_01_FULL_55_17</name>
    <dbReference type="NCBI Taxonomy" id="1798484"/>
    <lineage>
        <taxon>Bacteria</taxon>
        <taxon>Candidatus Kaiseribacteriota</taxon>
    </lineage>
</organism>
<reference evidence="1 2" key="1">
    <citation type="journal article" date="2016" name="Nat. Commun.">
        <title>Thousands of microbial genomes shed light on interconnected biogeochemical processes in an aquifer system.</title>
        <authorList>
            <person name="Anantharaman K."/>
            <person name="Brown C.T."/>
            <person name="Hug L.A."/>
            <person name="Sharon I."/>
            <person name="Castelle C.J."/>
            <person name="Probst A.J."/>
            <person name="Thomas B.C."/>
            <person name="Singh A."/>
            <person name="Wilkins M.J."/>
            <person name="Karaoz U."/>
            <person name="Brodie E.L."/>
            <person name="Williams K.H."/>
            <person name="Hubbard S.S."/>
            <person name="Banfield J.F."/>
        </authorList>
    </citation>
    <scope>NUCLEOTIDE SEQUENCE [LARGE SCALE GENOMIC DNA]</scope>
</reference>
<evidence type="ECO:0008006" key="3">
    <source>
        <dbReference type="Google" id="ProtNLM"/>
    </source>
</evidence>
<proteinExistence type="predicted"/>
<protein>
    <recommendedName>
        <fullName evidence="3">Phenylacetate--CoA ligase</fullName>
    </recommendedName>
</protein>
<sequence>MKLISPKSLLSSEEVLKMIHKTNSAEWTRIQERTSLHLFQKAASRVPAYKDFLKKNKINPKSITSFRELKNVPFTNKQNYLRAYPMEALLWDGNIRAPFVFSATSGSTGKPFYFPHGPDLDFQYSILADLFLENGAYKNKPTLVLITFGMGVWIGGVFTFQAFELASKRGKNVSILTPGINKAEIMHALRDLAPNFTQTILIGYPPFVKDMLDDAVLEGIDLRPLNIRLMFAAEGFSERFRDHLVKAAHVRSPYLDTLNIYGTADIGAMAYETPTSILARRLALSNDSGFKALFGPIEKTPTLAQYNPLFTSFEAEGGSILLTGDNAMPLVRYAVGDTGGVHSFDELQDRMKENGLSLKKQAKASRAPLYQLPFVYVYERADFSTKLYGAIMYPEHVREALQDEKLLAHVTGRFAMRALTNEKHDQYLEVNVELREHTKHSTELSERVQTAITKNLLTRNSEYRNNHTSMGKRVVPEIIFWPHEDPKYFKPTIKQKWVIKE</sequence>
<evidence type="ECO:0000313" key="1">
    <source>
        <dbReference type="EMBL" id="OGG57351.1"/>
    </source>
</evidence>
<dbReference type="Proteomes" id="UP000177958">
    <property type="component" value="Unassembled WGS sequence"/>
</dbReference>
<dbReference type="PANTHER" id="PTHR43845:SF1">
    <property type="entry name" value="BLR5969 PROTEIN"/>
    <property type="match status" value="1"/>
</dbReference>
<dbReference type="EMBL" id="MFKX01000029">
    <property type="protein sequence ID" value="OGG57351.1"/>
    <property type="molecule type" value="Genomic_DNA"/>
</dbReference>
<dbReference type="InterPro" id="IPR042099">
    <property type="entry name" value="ANL_N_sf"/>
</dbReference>
<gene>
    <name evidence="1" type="ORF">A2853_02425</name>
</gene>
<dbReference type="PANTHER" id="PTHR43845">
    <property type="entry name" value="BLR5969 PROTEIN"/>
    <property type="match status" value="1"/>
</dbReference>
<dbReference type="Gene3D" id="3.40.50.12780">
    <property type="entry name" value="N-terminal domain of ligase-like"/>
    <property type="match status" value="1"/>
</dbReference>
<accession>A0A1F6D7L2</accession>
<comment type="caution">
    <text evidence="1">The sequence shown here is derived from an EMBL/GenBank/DDBJ whole genome shotgun (WGS) entry which is preliminary data.</text>
</comment>
<evidence type="ECO:0000313" key="2">
    <source>
        <dbReference type="Proteomes" id="UP000177958"/>
    </source>
</evidence>
<name>A0A1F6D7L2_9BACT</name>